<reference evidence="3" key="1">
    <citation type="submission" date="2023-07" db="EMBL/GenBank/DDBJ databases">
        <title>Genome sequencing of Purple Non-Sulfur Bacteria from various extreme environments.</title>
        <authorList>
            <person name="Mayer M."/>
        </authorList>
    </citation>
    <scope>NUCLEOTIDE SEQUENCE [LARGE SCALE GENOMIC DNA]</scope>
    <source>
        <strain evidence="3">DSM 17935</strain>
    </source>
</reference>
<protein>
    <submittedName>
        <fullName evidence="2">Ribonuclease BN (tRNA processing enzyme)</fullName>
    </submittedName>
</protein>
<dbReference type="PANTHER" id="PTHR46018">
    <property type="entry name" value="ZINC PHOSPHODIESTERASE ELAC PROTEIN 1"/>
    <property type="match status" value="1"/>
</dbReference>
<dbReference type="InterPro" id="IPR036866">
    <property type="entry name" value="RibonucZ/Hydroxyglut_hydro"/>
</dbReference>
<name>A0ABT3HAG0_9HYPH</name>
<dbReference type="EMBL" id="JAOQNS010000004">
    <property type="protein sequence ID" value="MCW2307386.1"/>
    <property type="molecule type" value="Genomic_DNA"/>
</dbReference>
<evidence type="ECO:0000313" key="2">
    <source>
        <dbReference type="EMBL" id="MCW2307386.1"/>
    </source>
</evidence>
<dbReference type="Gene3D" id="3.60.15.10">
    <property type="entry name" value="Ribonuclease Z/Hydroxyacylglutathione hydrolase-like"/>
    <property type="match status" value="1"/>
</dbReference>
<dbReference type="InterPro" id="IPR001279">
    <property type="entry name" value="Metallo-B-lactamas"/>
</dbReference>
<proteinExistence type="predicted"/>
<organism evidence="2 3">
    <name type="scientific">Rhodobium gokarnense</name>
    <dbReference type="NCBI Taxonomy" id="364296"/>
    <lineage>
        <taxon>Bacteria</taxon>
        <taxon>Pseudomonadati</taxon>
        <taxon>Pseudomonadota</taxon>
        <taxon>Alphaproteobacteria</taxon>
        <taxon>Hyphomicrobiales</taxon>
        <taxon>Rhodobiaceae</taxon>
        <taxon>Rhodobium</taxon>
    </lineage>
</organism>
<feature type="domain" description="Metallo-beta-lactamase" evidence="1">
    <location>
        <begin position="18"/>
        <end position="192"/>
    </location>
</feature>
<accession>A0ABT3HAG0</accession>
<gene>
    <name evidence="2" type="ORF">M2319_001717</name>
</gene>
<evidence type="ECO:0000313" key="3">
    <source>
        <dbReference type="Proteomes" id="UP001209755"/>
    </source>
</evidence>
<evidence type="ECO:0000259" key="1">
    <source>
        <dbReference type="Pfam" id="PF12706"/>
    </source>
</evidence>
<dbReference type="RefSeq" id="WP_264601043.1">
    <property type="nucleotide sequence ID" value="NZ_JAOQNS010000004.1"/>
</dbReference>
<dbReference type="Pfam" id="PF12706">
    <property type="entry name" value="Lactamase_B_2"/>
    <property type="match status" value="1"/>
</dbReference>
<dbReference type="Proteomes" id="UP001209755">
    <property type="component" value="Unassembled WGS sequence"/>
</dbReference>
<dbReference type="SUPFAM" id="SSF56281">
    <property type="entry name" value="Metallo-hydrolase/oxidoreductase"/>
    <property type="match status" value="1"/>
</dbReference>
<keyword evidence="3" id="KW-1185">Reference proteome</keyword>
<dbReference type="PANTHER" id="PTHR46018:SF7">
    <property type="entry name" value="RIBONUCLEASE Z"/>
    <property type="match status" value="1"/>
</dbReference>
<sequence>MVDVPNGAVKNLRRMDVNIADIDVCLITHFHGDHYFDIPFMLLEQGLRNKRENDFNIVGPSSVEEYVFNLFNMAYPDQWDRIAEGSRVKFLPLRANEFQSVCINGYEINSVPVKHDGLEAYGYCVTKDGKTIGISGDSELCDGVEWIARVSDLAVVDTSFLKARSGHMGVDDMAYLVRAYGSIGKTFVATHMSDEVQSIDTDEFIVPKDGSVFNV</sequence>
<comment type="caution">
    <text evidence="2">The sequence shown here is derived from an EMBL/GenBank/DDBJ whole genome shotgun (WGS) entry which is preliminary data.</text>
</comment>